<organism evidence="9 10">
    <name type="scientific">Flavobacterium sufflavum</name>
    <dbReference type="NCBI Taxonomy" id="1921138"/>
    <lineage>
        <taxon>Bacteria</taxon>
        <taxon>Pseudomonadati</taxon>
        <taxon>Bacteroidota</taxon>
        <taxon>Flavobacteriia</taxon>
        <taxon>Flavobacteriales</taxon>
        <taxon>Flavobacteriaceae</taxon>
        <taxon>Flavobacterium</taxon>
    </lineage>
</organism>
<dbReference type="SUPFAM" id="SSF53187">
    <property type="entry name" value="Zn-dependent exopeptidases"/>
    <property type="match status" value="1"/>
</dbReference>
<dbReference type="EMBL" id="SACJ01000002">
    <property type="protein sequence ID" value="RVT78456.1"/>
    <property type="molecule type" value="Genomic_DNA"/>
</dbReference>
<dbReference type="GO" id="GO:0004181">
    <property type="term" value="F:metallocarboxypeptidase activity"/>
    <property type="evidence" value="ECO:0007669"/>
    <property type="project" value="InterPro"/>
</dbReference>
<reference evidence="9 10" key="1">
    <citation type="submission" date="2019-01" db="EMBL/GenBank/DDBJ databases">
        <authorList>
            <person name="Chen W.-M."/>
        </authorList>
    </citation>
    <scope>NUCLEOTIDE SEQUENCE [LARGE SCALE GENOMIC DNA]</scope>
    <source>
        <strain evidence="9 10">BBQ-12</strain>
    </source>
</reference>
<evidence type="ECO:0000256" key="6">
    <source>
        <dbReference type="ARBA" id="ARBA00023049"/>
    </source>
</evidence>
<evidence type="ECO:0000259" key="8">
    <source>
        <dbReference type="PROSITE" id="PS52035"/>
    </source>
</evidence>
<sequence length="342" mass="39458">MNLYDYIHFILDTPLVETEGINIGTSVEGHTIQGFRFGKGIKNISLIAGNHADEPIGPLLLKKLVSYFSTLPENHVLLEKYSWWIVPHTNPDGEKQNLKWYNYTDTKTDLTQYLLHVQRELPGRDLEFGYPIEGKIPVLRPENTAVYNFWKTANATFSLHASLHGMKSSYGAWFLIDEAWIDRTKKLRQDCKNKTTELGYDLYDLDRKGEKGFTRIDEGFCTRPDGGKMREHFLNLGDTKTAAQFHASSMESIRSLGGDCLTLVSEMPLFIFPKKDRELVWPDTYLNEWSDQFIQWKNELLSGKLSATALETEMKEKEVYAMPWEDQLKLQWQFIVSGLEAI</sequence>
<proteinExistence type="inferred from homology"/>
<evidence type="ECO:0000256" key="5">
    <source>
        <dbReference type="ARBA" id="ARBA00022833"/>
    </source>
</evidence>
<dbReference type="RefSeq" id="WP_128193660.1">
    <property type="nucleotide sequence ID" value="NZ_SACJ01000002.1"/>
</dbReference>
<comment type="caution">
    <text evidence="9">The sequence shown here is derived from an EMBL/GenBank/DDBJ whole genome shotgun (WGS) entry which is preliminary data.</text>
</comment>
<comment type="caution">
    <text evidence="7">Lacks conserved residue(s) required for the propagation of feature annotation.</text>
</comment>
<evidence type="ECO:0000313" key="9">
    <source>
        <dbReference type="EMBL" id="RVT78456.1"/>
    </source>
</evidence>
<comment type="similarity">
    <text evidence="2 7">Belongs to the peptidase M14 family.</text>
</comment>
<keyword evidence="6" id="KW-0482">Metalloprotease</keyword>
<evidence type="ECO:0000256" key="1">
    <source>
        <dbReference type="ARBA" id="ARBA00001947"/>
    </source>
</evidence>
<name>A0A437L0F4_9FLAO</name>
<dbReference type="Proteomes" id="UP000285211">
    <property type="component" value="Unassembled WGS sequence"/>
</dbReference>
<gene>
    <name evidence="9" type="ORF">EOD40_04260</name>
</gene>
<evidence type="ECO:0000256" key="2">
    <source>
        <dbReference type="ARBA" id="ARBA00005988"/>
    </source>
</evidence>
<accession>A0A437L0F4</accession>
<keyword evidence="10" id="KW-1185">Reference proteome</keyword>
<dbReference type="GO" id="GO:0005615">
    <property type="term" value="C:extracellular space"/>
    <property type="evidence" value="ECO:0007669"/>
    <property type="project" value="TreeGrafter"/>
</dbReference>
<dbReference type="PROSITE" id="PS52035">
    <property type="entry name" value="PEPTIDASE_M14"/>
    <property type="match status" value="1"/>
</dbReference>
<dbReference type="Gene3D" id="3.40.630.10">
    <property type="entry name" value="Zn peptidases"/>
    <property type="match status" value="1"/>
</dbReference>
<dbReference type="Pfam" id="PF00246">
    <property type="entry name" value="Peptidase_M14"/>
    <property type="match status" value="1"/>
</dbReference>
<evidence type="ECO:0000256" key="4">
    <source>
        <dbReference type="ARBA" id="ARBA00022801"/>
    </source>
</evidence>
<dbReference type="GO" id="GO:0008270">
    <property type="term" value="F:zinc ion binding"/>
    <property type="evidence" value="ECO:0007669"/>
    <property type="project" value="InterPro"/>
</dbReference>
<dbReference type="GO" id="GO:0006508">
    <property type="term" value="P:proteolysis"/>
    <property type="evidence" value="ECO:0007669"/>
    <property type="project" value="UniProtKB-KW"/>
</dbReference>
<dbReference type="OrthoDB" id="4499135at2"/>
<dbReference type="PANTHER" id="PTHR11705:SF143">
    <property type="entry name" value="SLL0236 PROTEIN"/>
    <property type="match status" value="1"/>
</dbReference>
<keyword evidence="3" id="KW-0645">Protease</keyword>
<dbReference type="PANTHER" id="PTHR11705">
    <property type="entry name" value="PROTEASE FAMILY M14 CARBOXYPEPTIDASE A,B"/>
    <property type="match status" value="1"/>
</dbReference>
<evidence type="ECO:0000313" key="10">
    <source>
        <dbReference type="Proteomes" id="UP000285211"/>
    </source>
</evidence>
<evidence type="ECO:0000256" key="7">
    <source>
        <dbReference type="PROSITE-ProRule" id="PRU01379"/>
    </source>
</evidence>
<comment type="cofactor">
    <cofactor evidence="1">
        <name>Zn(2+)</name>
        <dbReference type="ChEBI" id="CHEBI:29105"/>
    </cofactor>
</comment>
<protein>
    <submittedName>
        <fullName evidence="9">Peptidase</fullName>
    </submittedName>
</protein>
<dbReference type="AlphaFoldDB" id="A0A437L0F4"/>
<evidence type="ECO:0000256" key="3">
    <source>
        <dbReference type="ARBA" id="ARBA00022670"/>
    </source>
</evidence>
<feature type="domain" description="Peptidase M14" evidence="8">
    <location>
        <begin position="1"/>
        <end position="342"/>
    </location>
</feature>
<keyword evidence="4" id="KW-0378">Hydrolase</keyword>
<dbReference type="InterPro" id="IPR000834">
    <property type="entry name" value="Peptidase_M14"/>
</dbReference>
<keyword evidence="5" id="KW-0862">Zinc</keyword>